<sequence length="230" mass="26009">MAASTVAPPIILRSVEKHTSTLIFFHGLGDQGDGWASVFKEEMRVPYIKYIFPNAQSRPVTLNFGMRMPAWYDILGLTANSAEDEQGIELAKDYVHGLINKEIEDGISPKRISIGGFSMGAALALYASGIDFRQTSWMYYLVEWDHKANLKTPVFLGHGQDDFLVPYSFGQLTYQEIHKFNPNVTLIPYQCQHGTTPQELADTLTFIKTSIPAEEKSCENKEKVIFRFFK</sequence>
<gene>
    <name evidence="1" type="ORF">MENTE1834_LOCUS33069</name>
</gene>
<dbReference type="Proteomes" id="UP001497535">
    <property type="component" value="Unassembled WGS sequence"/>
</dbReference>
<comment type="caution">
    <text evidence="1">The sequence shown here is derived from an EMBL/GenBank/DDBJ whole genome shotgun (WGS) entry which is preliminary data.</text>
</comment>
<dbReference type="EMBL" id="CAVMJV010000058">
    <property type="protein sequence ID" value="CAK5085610.1"/>
    <property type="molecule type" value="Genomic_DNA"/>
</dbReference>
<keyword evidence="2" id="KW-1185">Reference proteome</keyword>
<protein>
    <submittedName>
        <fullName evidence="1">Uncharacterized protein</fullName>
    </submittedName>
</protein>
<organism evidence="1 2">
    <name type="scientific">Meloidogyne enterolobii</name>
    <name type="common">Root-knot nematode worm</name>
    <name type="synonym">Meloidogyne mayaguensis</name>
    <dbReference type="NCBI Taxonomy" id="390850"/>
    <lineage>
        <taxon>Eukaryota</taxon>
        <taxon>Metazoa</taxon>
        <taxon>Ecdysozoa</taxon>
        <taxon>Nematoda</taxon>
        <taxon>Chromadorea</taxon>
        <taxon>Rhabditida</taxon>
        <taxon>Tylenchina</taxon>
        <taxon>Tylenchomorpha</taxon>
        <taxon>Tylenchoidea</taxon>
        <taxon>Meloidogynidae</taxon>
        <taxon>Meloidogyninae</taxon>
        <taxon>Meloidogyne</taxon>
    </lineage>
</organism>
<proteinExistence type="predicted"/>
<reference evidence="1" key="1">
    <citation type="submission" date="2023-11" db="EMBL/GenBank/DDBJ databases">
        <authorList>
            <person name="Poullet M."/>
        </authorList>
    </citation>
    <scope>NUCLEOTIDE SEQUENCE</scope>
    <source>
        <strain evidence="1">E1834</strain>
    </source>
</reference>
<accession>A0ACB1A2T0</accession>
<name>A0ACB1A2T0_MELEN</name>
<evidence type="ECO:0000313" key="2">
    <source>
        <dbReference type="Proteomes" id="UP001497535"/>
    </source>
</evidence>
<evidence type="ECO:0000313" key="1">
    <source>
        <dbReference type="EMBL" id="CAK5085610.1"/>
    </source>
</evidence>